<dbReference type="CDD" id="cd09323">
    <property type="entry name" value="TDT_SLAC1_like"/>
    <property type="match status" value="1"/>
</dbReference>
<dbReference type="Pfam" id="PF03595">
    <property type="entry name" value="SLAC1"/>
    <property type="match status" value="1"/>
</dbReference>
<dbReference type="PANTHER" id="PTHR31269:SF2">
    <property type="entry name" value="S-TYPE ANION CHANNEL SLAH3"/>
    <property type="match status" value="1"/>
</dbReference>
<dbReference type="InterPro" id="IPR030183">
    <property type="entry name" value="SLAC/SLAH"/>
</dbReference>
<feature type="transmembrane region" description="Helical" evidence="11">
    <location>
        <begin position="385"/>
        <end position="404"/>
    </location>
</feature>
<evidence type="ECO:0000256" key="3">
    <source>
        <dbReference type="ARBA" id="ARBA00007808"/>
    </source>
</evidence>
<accession>Q5ZE68</accession>
<evidence type="ECO:0000256" key="5">
    <source>
        <dbReference type="ARBA" id="ARBA00022475"/>
    </source>
</evidence>
<dbReference type="Gene3D" id="1.50.10.150">
    <property type="entry name" value="Voltage-dependent anion channel"/>
    <property type="match status" value="1"/>
</dbReference>
<keyword evidence="4" id="KW-0813">Transport</keyword>
<evidence type="ECO:0000256" key="8">
    <source>
        <dbReference type="ARBA" id="ARBA00023065"/>
    </source>
</evidence>
<evidence type="ECO:0000256" key="4">
    <source>
        <dbReference type="ARBA" id="ARBA00022448"/>
    </source>
</evidence>
<dbReference type="GO" id="GO:0005886">
    <property type="term" value="C:plasma membrane"/>
    <property type="evidence" value="ECO:0007669"/>
    <property type="project" value="UniProtKB-SubCell"/>
</dbReference>
<dbReference type="Proteomes" id="UP000817658">
    <property type="component" value="Chromosome 1"/>
</dbReference>
<feature type="transmembrane region" description="Helical" evidence="11">
    <location>
        <begin position="448"/>
        <end position="465"/>
    </location>
</feature>
<feature type="transmembrane region" description="Helical" evidence="11">
    <location>
        <begin position="410"/>
        <end position="427"/>
    </location>
</feature>
<evidence type="ECO:0000256" key="11">
    <source>
        <dbReference type="SAM" id="Phobius"/>
    </source>
</evidence>
<feature type="region of interest" description="Disordered" evidence="10">
    <location>
        <begin position="655"/>
        <end position="686"/>
    </location>
</feature>
<feature type="transmembrane region" description="Helical" evidence="11">
    <location>
        <begin position="558"/>
        <end position="579"/>
    </location>
</feature>
<proteinExistence type="inferred from homology"/>
<keyword evidence="9 11" id="KW-0472">Membrane</keyword>
<protein>
    <submittedName>
        <fullName evidence="12">Uncharacterized protein P0501G01.17</fullName>
    </submittedName>
</protein>
<evidence type="ECO:0000313" key="12">
    <source>
        <dbReference type="EMBL" id="BAD61172.1"/>
    </source>
</evidence>
<name>Q5ZE68_ORYSJ</name>
<sequence>MARIAIRECPPVLRPNWRVIWYCGFVNGMEFGNDVRIRMDGGVYGESEQSSGEAALPRLLIEVPSQVIDGFDCVGGGGDATATATLSEQSKELEMLGEEKDVVISIPAPVYAPRSVSVSAAYEHEGAQIPYSVSLSMPASPSGFHFSQFGMAAAKAKAVHRDEARVAPAETRFDDAHPPAVGRVQAHSPRLLLNQTRFHSQPILHLSKNDETTRRCDSTRDKRFDQFKTFSGRLERQLSTLRGRPAQEHMTNGEGAPEPNIAEEETEQVPGADRYFDALEGPELETLRATETTVLPKDEKWPFLLRFPISAFGMCLGVSSQAMLWKTLASAPPTSFLHVSPVVNHVLWWISLALMGFVSFIYLLKVVFYFEAVRREFYHPIRANFFFAPWIACLFLVQGVPRPVTEVHHGVWYALMAPIFCLELKIYGQWMSGGQRRLSKVANPSNHLSIVGNFVGALLGAKMGLREGPIFYFAVGLAHYMVLFVTLYQRLPTNVTLPKELHPVFFLFVAAPSVASMAWAKILGEFDYGARIAYFIALFLYMSLAVRINFFRGFRFSLAWWAYTFPMTGAAIATITYATEVTNVLTRALSIGLSGIATVTVAGLLVTTMFHAFVLKDLFPNDVSIAITRKKPKFSKILAHFRSSSSDMKEYVLSISKPPSSDSDSSVSSKATTVTDPSVTRVKAEP</sequence>
<dbReference type="GO" id="GO:0006873">
    <property type="term" value="P:intracellular monoatomic ion homeostasis"/>
    <property type="evidence" value="ECO:0007669"/>
    <property type="project" value="InterPro"/>
</dbReference>
<feature type="transmembrane region" description="Helical" evidence="11">
    <location>
        <begin position="591"/>
        <end position="615"/>
    </location>
</feature>
<keyword evidence="5" id="KW-1003">Cell membrane</keyword>
<feature type="transmembrane region" description="Helical" evidence="11">
    <location>
        <begin position="303"/>
        <end position="325"/>
    </location>
</feature>
<organism evidence="12">
    <name type="scientific">Oryza sativa subsp. japonica</name>
    <name type="common">Rice</name>
    <dbReference type="NCBI Taxonomy" id="39947"/>
    <lineage>
        <taxon>Eukaryota</taxon>
        <taxon>Viridiplantae</taxon>
        <taxon>Streptophyta</taxon>
        <taxon>Embryophyta</taxon>
        <taxon>Tracheophyta</taxon>
        <taxon>Spermatophyta</taxon>
        <taxon>Magnoliopsida</taxon>
        <taxon>Liliopsida</taxon>
        <taxon>Poales</taxon>
        <taxon>Poaceae</taxon>
        <taxon>BOP clade</taxon>
        <taxon>Oryzoideae</taxon>
        <taxon>Oryzeae</taxon>
        <taxon>Oryzinae</taxon>
        <taxon>Oryza</taxon>
        <taxon>Oryza sativa</taxon>
    </lineage>
</organism>
<feature type="compositionally biased region" description="Low complexity" evidence="10">
    <location>
        <begin position="655"/>
        <end position="670"/>
    </location>
</feature>
<comment type="similarity">
    <text evidence="3">Belongs to the SLAC1 S-type anion channel family.</text>
</comment>
<gene>
    <name evidence="12" type="primary">P0501G01.17</name>
</gene>
<evidence type="ECO:0000256" key="9">
    <source>
        <dbReference type="ARBA" id="ARBA00023136"/>
    </source>
</evidence>
<evidence type="ECO:0000256" key="6">
    <source>
        <dbReference type="ARBA" id="ARBA00022692"/>
    </source>
</evidence>
<dbReference type="InterPro" id="IPR004695">
    <property type="entry name" value="SLAC1/Mae1/Ssu1/TehA"/>
</dbReference>
<feature type="transmembrane region" description="Helical" evidence="11">
    <location>
        <begin position="345"/>
        <end position="364"/>
    </location>
</feature>
<keyword evidence="6 11" id="KW-0812">Transmembrane</keyword>
<dbReference type="EMBL" id="AP002819">
    <property type="protein sequence ID" value="BAD61172.1"/>
    <property type="molecule type" value="Genomic_DNA"/>
</dbReference>
<feature type="transmembrane region" description="Helical" evidence="11">
    <location>
        <begin position="501"/>
        <end position="520"/>
    </location>
</feature>
<keyword evidence="8" id="KW-0406">Ion transport</keyword>
<dbReference type="AlphaFoldDB" id="Q5ZE68"/>
<dbReference type="GO" id="GO:0012505">
    <property type="term" value="C:endomembrane system"/>
    <property type="evidence" value="ECO:0007669"/>
    <property type="project" value="UniProtKB-SubCell"/>
</dbReference>
<dbReference type="PANTHER" id="PTHR31269">
    <property type="entry name" value="S-TYPE ANION CHANNEL SLAH3"/>
    <property type="match status" value="1"/>
</dbReference>
<dbReference type="GO" id="GO:0008308">
    <property type="term" value="F:voltage-gated monoatomic anion channel activity"/>
    <property type="evidence" value="ECO:0007669"/>
    <property type="project" value="InterPro"/>
</dbReference>
<dbReference type="InterPro" id="IPR038665">
    <property type="entry name" value="Voltage-dep_anion_channel_sf"/>
</dbReference>
<feature type="transmembrane region" description="Helical" evidence="11">
    <location>
        <begin position="471"/>
        <end position="489"/>
    </location>
</feature>
<evidence type="ECO:0000256" key="7">
    <source>
        <dbReference type="ARBA" id="ARBA00022989"/>
    </source>
</evidence>
<comment type="subcellular location">
    <subcellularLocation>
        <location evidence="2">Cell membrane</location>
    </subcellularLocation>
    <subcellularLocation>
        <location evidence="1">Endomembrane system</location>
        <topology evidence="1">Multi-pass membrane protein</topology>
    </subcellularLocation>
</comment>
<keyword evidence="7 11" id="KW-1133">Transmembrane helix</keyword>
<feature type="transmembrane region" description="Helical" evidence="11">
    <location>
        <begin position="532"/>
        <end position="551"/>
    </location>
</feature>
<evidence type="ECO:0000256" key="2">
    <source>
        <dbReference type="ARBA" id="ARBA00004236"/>
    </source>
</evidence>
<evidence type="ECO:0000256" key="10">
    <source>
        <dbReference type="SAM" id="MobiDB-lite"/>
    </source>
</evidence>
<feature type="region of interest" description="Disordered" evidence="10">
    <location>
        <begin position="241"/>
        <end position="267"/>
    </location>
</feature>
<reference evidence="12" key="1">
    <citation type="journal article" date="2002" name="Nature">
        <title>The genome sequence and structure of rice chromosome 1.</title>
        <authorList>
            <person name="Sasaki T."/>
            <person name="Matsumoto T."/>
            <person name="Yamamoto K."/>
            <person name="Sakata K."/>
            <person name="Baba T."/>
            <person name="Katayose Y."/>
            <person name="Wu J."/>
            <person name="Niimura Y."/>
            <person name="Cheng Z."/>
            <person name="Nagamura Y."/>
            <person name="Antonio B.A."/>
            <person name="Kanamori H."/>
            <person name="Hosokawa S."/>
            <person name="Masukawa M."/>
            <person name="Arikawa K."/>
            <person name="Chiden Y."/>
            <person name="Hayashi M."/>
            <person name="Okamoto M."/>
            <person name="Ando T."/>
            <person name="Aoki H."/>
            <person name="Arita K."/>
            <person name="Hamada M."/>
            <person name="Harada C."/>
            <person name="Hijishita S."/>
            <person name="Honda M."/>
            <person name="Ichikawa Y."/>
            <person name="Idonuma A."/>
            <person name="Iijima M."/>
            <person name="Ikeda M."/>
            <person name="Ikeno M."/>
            <person name="Itoh S."/>
            <person name="Itoh T."/>
            <person name="Itoh Y."/>
            <person name="Itoh Y."/>
            <person name="Iwabuchi A."/>
            <person name="Kamiya K."/>
            <person name="Karasawa W."/>
            <person name="Katagiri S."/>
            <person name="Kikuta A."/>
            <person name="Kobayashi N."/>
            <person name="Kono I."/>
            <person name="Machita K."/>
            <person name="Maehara T."/>
            <person name="Mizuno H."/>
            <person name="Mizubayashi T."/>
            <person name="Mukai Y."/>
            <person name="Nagasaki H."/>
            <person name="Nakashima M."/>
            <person name="Nakama Y."/>
            <person name="Nakamichi Y."/>
            <person name="Nakamura M."/>
            <person name="Namiki N."/>
            <person name="Negishi M."/>
            <person name="Ohta I."/>
            <person name="Ono N."/>
            <person name="Saji S."/>
            <person name="Sakai K."/>
            <person name="Shibata M."/>
            <person name="Shimokawa T."/>
            <person name="Shomura A."/>
            <person name="Song J."/>
            <person name="Takazaki Y."/>
            <person name="Terasawa K."/>
            <person name="Tsuji K."/>
            <person name="Waki K."/>
            <person name="Yamagata H."/>
            <person name="Yamane H."/>
            <person name="Yoshiki S."/>
            <person name="Yoshihara R."/>
            <person name="Yukawa K."/>
            <person name="Zhong H."/>
            <person name="Iwama H."/>
            <person name="Endo T."/>
            <person name="Ito H."/>
            <person name="Hahn J.H."/>
            <person name="Kim H.I."/>
            <person name="Eun M.Y."/>
            <person name="Yano M."/>
            <person name="Jiang J."/>
            <person name="Gojobori T."/>
        </authorList>
    </citation>
    <scope>NUCLEOTIDE SEQUENCE [LARGE SCALE GENOMIC DNA]</scope>
</reference>
<evidence type="ECO:0000256" key="1">
    <source>
        <dbReference type="ARBA" id="ARBA00004127"/>
    </source>
</evidence>